<evidence type="ECO:0000259" key="3">
    <source>
        <dbReference type="Pfam" id="PF14661"/>
    </source>
</evidence>
<feature type="region of interest" description="Disordered" evidence="2">
    <location>
        <begin position="547"/>
        <end position="609"/>
    </location>
</feature>
<dbReference type="InterPro" id="IPR028163">
    <property type="entry name" value="HAUS_6_N"/>
</dbReference>
<feature type="region of interest" description="Disordered" evidence="2">
    <location>
        <begin position="495"/>
        <end position="535"/>
    </location>
</feature>
<organism evidence="4 5">
    <name type="scientific">Littorina saxatilis</name>
    <dbReference type="NCBI Taxonomy" id="31220"/>
    <lineage>
        <taxon>Eukaryota</taxon>
        <taxon>Metazoa</taxon>
        <taxon>Spiralia</taxon>
        <taxon>Lophotrochozoa</taxon>
        <taxon>Mollusca</taxon>
        <taxon>Gastropoda</taxon>
        <taxon>Caenogastropoda</taxon>
        <taxon>Littorinimorpha</taxon>
        <taxon>Littorinoidea</taxon>
        <taxon>Littorinidae</taxon>
        <taxon>Littorina</taxon>
    </lineage>
</organism>
<gene>
    <name evidence="4" type="ORF">V1264_001976</name>
</gene>
<feature type="region of interest" description="Disordered" evidence="2">
    <location>
        <begin position="851"/>
        <end position="911"/>
    </location>
</feature>
<feature type="coiled-coil region" evidence="1">
    <location>
        <begin position="210"/>
        <end position="237"/>
    </location>
</feature>
<feature type="region of interest" description="Disordered" evidence="2">
    <location>
        <begin position="690"/>
        <end position="784"/>
    </location>
</feature>
<evidence type="ECO:0000313" key="4">
    <source>
        <dbReference type="EMBL" id="KAK7116262.1"/>
    </source>
</evidence>
<dbReference type="Proteomes" id="UP001374579">
    <property type="component" value="Unassembled WGS sequence"/>
</dbReference>
<feature type="compositionally biased region" description="Polar residues" evidence="2">
    <location>
        <begin position="495"/>
        <end position="513"/>
    </location>
</feature>
<keyword evidence="5" id="KW-1185">Reference proteome</keyword>
<keyword evidence="1" id="KW-0175">Coiled coil</keyword>
<evidence type="ECO:0000256" key="2">
    <source>
        <dbReference type="SAM" id="MobiDB-lite"/>
    </source>
</evidence>
<dbReference type="GO" id="GO:0008017">
    <property type="term" value="F:microtubule binding"/>
    <property type="evidence" value="ECO:0007669"/>
    <property type="project" value="TreeGrafter"/>
</dbReference>
<evidence type="ECO:0000256" key="1">
    <source>
        <dbReference type="SAM" id="Coils"/>
    </source>
</evidence>
<feature type="compositionally biased region" description="Polar residues" evidence="2">
    <location>
        <begin position="592"/>
        <end position="603"/>
    </location>
</feature>
<dbReference type="GO" id="GO:0051225">
    <property type="term" value="P:spindle assembly"/>
    <property type="evidence" value="ECO:0007669"/>
    <property type="project" value="InterPro"/>
</dbReference>
<feature type="region of interest" description="Disordered" evidence="2">
    <location>
        <begin position="1070"/>
        <end position="1093"/>
    </location>
</feature>
<dbReference type="Pfam" id="PF14661">
    <property type="entry name" value="HAUS6_N"/>
    <property type="match status" value="1"/>
</dbReference>
<feature type="region of interest" description="Disordered" evidence="2">
    <location>
        <begin position="1140"/>
        <end position="1181"/>
    </location>
</feature>
<name>A0AAN9C2N0_9CAEN</name>
<feature type="compositionally biased region" description="Low complexity" evidence="2">
    <location>
        <begin position="647"/>
        <end position="665"/>
    </location>
</feature>
<sequence>MDAGSDQDEKGTTGDCMPVGMDMKQIFFTNIQLLGFDATAFAIKYKIPFNKEMFNLPNKAGAETILYFLFNRLDPALCHQEFRDCWPVTDKKTESAFRKVCCYWLQNIQKEDTDAKLLRINAALFMSPGGDKFIHLLFVFSNYVMLHAIRTEHGIKDSVPLGSPTLTAHNKELGSAMETTCLCAAIRHRKHFLENLSHNVLAREEWQSYADEVTRRLRSLTKDVKELERVKRDQVQTAALSGVARGSPIPASRALHNFDMSEHTARRTQRVQQVRSLWKDVEGFTESTQEQQEIVNSIVDKTVNKYVIDAANIKISIPHLMLRECEEEIRRRQVDNIYEGGNLNLVSVLQLWNLALKMYIQRLNKSSLVDLSDPATLMRSQAHTHHAYLANTSALREKMAREIPQRKKIVERLRREFHSEVTQSGLGMTAPSPPVTFDPPRGHSGATPTGPVLQMTPDLTETPEAASNIASTVLRFSQRTKVETYETTAFGIATGQTMNRNSNRLPQPTQNTAMPKPTKQASKSAVGAKGGGPIQPRVVRHVSRQAAYTAPPAQKVPPSSAAKKGPTKSSKPLASTPERVPRSQAVDLDRTPVSSDFNNSSTETPRERAHNVLADKIVWAVMHGEQEGSEHYNLPLEALQRQSSAVSPSAMTSTSTFPSSSLPAPYSSVTTPSQRHAACVNRAQPTALFSDDFRLPSTNSTASQGARPKSSVKSSQKHSASRRYEDSQFDRKSHRHLFAGPKSPVTLIQQARSVDASEDGSQSDVSTVDERDTQRWGIRNGADRGDAEAEDYNVMNPTIALGEDAFTSHDLIHRSPLAQDISRMWQEAVSDSTENQEIQSDQDVTAEWLDTDRSSPIHTLTPPSQRSSDKSDSSASPHLPWQNSSQITQTHRHSHSVSQENTDGHHGNTSKVKEGIKHAWDERKENEQESERTMINNAIAFSTSFDEDPLLDGFTKKEDSFPIWEERLSALYDDQEDVAEEENKENNKETVDEIASFNSALDDLFQSKSPTQNRSKAFVAETPIRDATPSSRQEFPLIAFTPQTPAQVNFNERKQFEQDNANLHPLTAQDGEQVSSDGKNATRNAATNLDNTQTSHAAFQLDRVAQFSPEDNSDKENHDSPTWRNPQESFIQSFNENKASSHFGSSRQCTPSKKVTFSQQESSHSLKSYAAESQEERPWDDDLMSTSGASLLDESFTPLRAGLFVEGKSPARSSMRPSSKDFFLETCSNGKTTSSPDSATAVDSEDLTAQLSRLRKMSADALKNCEEASGVGSGCANADDEEGEDDKSDGDETRLPASSQRPATVGKERELPDRTSAPLDIFGEDDSVLIPASP</sequence>
<evidence type="ECO:0000313" key="5">
    <source>
        <dbReference type="Proteomes" id="UP001374579"/>
    </source>
</evidence>
<accession>A0AAN9C2N0</accession>
<feature type="compositionally biased region" description="Acidic residues" evidence="2">
    <location>
        <begin position="1278"/>
        <end position="1289"/>
    </location>
</feature>
<dbReference type="InterPro" id="IPR026797">
    <property type="entry name" value="HAUS_6"/>
</dbReference>
<dbReference type="PANTHER" id="PTHR16151:SF2">
    <property type="entry name" value="HAUS AUGMIN-LIKE COMPLEX SUBUNIT 6"/>
    <property type="match status" value="1"/>
</dbReference>
<dbReference type="PANTHER" id="PTHR16151">
    <property type="entry name" value="HAUS AUGMIN-LIKE COMPLEX SUBUNIT 6"/>
    <property type="match status" value="1"/>
</dbReference>
<feature type="region of interest" description="Disordered" evidence="2">
    <location>
        <begin position="1266"/>
        <end position="1334"/>
    </location>
</feature>
<reference evidence="4 5" key="1">
    <citation type="submission" date="2024-02" db="EMBL/GenBank/DDBJ databases">
        <title>Chromosome-scale genome assembly of the rough periwinkle Littorina saxatilis.</title>
        <authorList>
            <person name="De Jode A."/>
            <person name="Faria R."/>
            <person name="Formenti G."/>
            <person name="Sims Y."/>
            <person name="Smith T.P."/>
            <person name="Tracey A."/>
            <person name="Wood J.M.D."/>
            <person name="Zagrodzka Z.B."/>
            <person name="Johannesson K."/>
            <person name="Butlin R.K."/>
            <person name="Leder E.H."/>
        </authorList>
    </citation>
    <scope>NUCLEOTIDE SEQUENCE [LARGE SCALE GENOMIC DNA]</scope>
    <source>
        <strain evidence="4">Snail1</strain>
        <tissue evidence="4">Muscle</tissue>
    </source>
</reference>
<protein>
    <recommendedName>
        <fullName evidence="3">HAUS augmin-like complex subunit 6 N-terminal domain-containing protein</fullName>
    </recommendedName>
</protein>
<feature type="compositionally biased region" description="Basic and acidic residues" evidence="2">
    <location>
        <begin position="722"/>
        <end position="731"/>
    </location>
</feature>
<comment type="caution">
    <text evidence="4">The sequence shown here is derived from an EMBL/GenBank/DDBJ whole genome shotgun (WGS) entry which is preliminary data.</text>
</comment>
<dbReference type="EMBL" id="JBAMIC010000001">
    <property type="protein sequence ID" value="KAK7116262.1"/>
    <property type="molecule type" value="Genomic_DNA"/>
</dbReference>
<feature type="region of interest" description="Disordered" evidence="2">
    <location>
        <begin position="645"/>
        <end position="670"/>
    </location>
</feature>
<feature type="domain" description="HAUS augmin-like complex subunit 6 N-terminal" evidence="3">
    <location>
        <begin position="27"/>
        <end position="278"/>
    </location>
</feature>
<feature type="compositionally biased region" description="Basic and acidic residues" evidence="2">
    <location>
        <begin position="902"/>
        <end position="911"/>
    </location>
</feature>
<proteinExistence type="predicted"/>
<feature type="compositionally biased region" description="Polar residues" evidence="2">
    <location>
        <begin position="1140"/>
        <end position="1166"/>
    </location>
</feature>
<dbReference type="GO" id="GO:1990498">
    <property type="term" value="C:mitotic spindle microtubule"/>
    <property type="evidence" value="ECO:0007669"/>
    <property type="project" value="TreeGrafter"/>
</dbReference>
<dbReference type="GO" id="GO:0070652">
    <property type="term" value="C:HAUS complex"/>
    <property type="evidence" value="ECO:0007669"/>
    <property type="project" value="InterPro"/>
</dbReference>